<sequence>MKRLLYALGILALVAIVIFIGYFFRYRAEVPPGTETGGLGTGGGLPQTAPLAPGAQPPGGGQSGTTQGETGGAPGTSLGTGRRLTLVSDKEVSSFSVDKDGAVYLIQPDGQIVKVANGKQEVVSAAPIASLLSSAFSSDSKKVVATFLAGGLPQSSVFDMDAKVWQSLPANAEQPLWAPTGQTIAYLHGATDGKKEIVTQDLKNAKAKSQALASFAMEDVALSWPSSDIIIIASKSSARIAGAILSFNVKKKTISFLANDERGLMSAWNASSTKGLVFAANRNARGGGLTIRDASGNIQNQLALLTLPSKCVFGIEAIKQEVETSTSTTATTSSKAKSAPKIELLEVLYCGIPRDAGLLLSQELPDSYQKRALYTIDDIYRIDLKDGFVEVLWAADDMWIDADAPKVANGKLYLLNRYDKKLYELKLAQ</sequence>
<feature type="transmembrane region" description="Helical" evidence="2">
    <location>
        <begin position="5"/>
        <end position="24"/>
    </location>
</feature>
<evidence type="ECO:0000313" key="4">
    <source>
        <dbReference type="Proteomes" id="UP000178348"/>
    </source>
</evidence>
<keyword evidence="2" id="KW-0472">Membrane</keyword>
<feature type="region of interest" description="Disordered" evidence="1">
    <location>
        <begin position="35"/>
        <end position="81"/>
    </location>
</feature>
<keyword evidence="2" id="KW-0812">Transmembrane</keyword>
<dbReference type="Proteomes" id="UP000178348">
    <property type="component" value="Unassembled WGS sequence"/>
</dbReference>
<organism evidence="3 4">
    <name type="scientific">Candidatus Liptonbacteria bacterium RIFCSPLOWO2_01_FULL_53_13</name>
    <dbReference type="NCBI Taxonomy" id="1798651"/>
    <lineage>
        <taxon>Bacteria</taxon>
        <taxon>Candidatus Liptoniibacteriota</taxon>
    </lineage>
</organism>
<dbReference type="AlphaFoldDB" id="A0A1G2CMA2"/>
<accession>A0A1G2CMA2</accession>
<gene>
    <name evidence="3" type="ORF">A2946_01135</name>
</gene>
<evidence type="ECO:0000313" key="3">
    <source>
        <dbReference type="EMBL" id="OGZ02534.1"/>
    </source>
</evidence>
<comment type="caution">
    <text evidence="3">The sequence shown here is derived from an EMBL/GenBank/DDBJ whole genome shotgun (WGS) entry which is preliminary data.</text>
</comment>
<name>A0A1G2CMA2_9BACT</name>
<dbReference type="InterPro" id="IPR011042">
    <property type="entry name" value="6-blade_b-propeller_TolB-like"/>
</dbReference>
<feature type="compositionally biased region" description="Gly residues" evidence="1">
    <location>
        <begin position="57"/>
        <end position="74"/>
    </location>
</feature>
<proteinExistence type="predicted"/>
<reference evidence="3 4" key="1">
    <citation type="journal article" date="2016" name="Nat. Commun.">
        <title>Thousands of microbial genomes shed light on interconnected biogeochemical processes in an aquifer system.</title>
        <authorList>
            <person name="Anantharaman K."/>
            <person name="Brown C.T."/>
            <person name="Hug L.A."/>
            <person name="Sharon I."/>
            <person name="Castelle C.J."/>
            <person name="Probst A.J."/>
            <person name="Thomas B.C."/>
            <person name="Singh A."/>
            <person name="Wilkins M.J."/>
            <person name="Karaoz U."/>
            <person name="Brodie E.L."/>
            <person name="Williams K.H."/>
            <person name="Hubbard S.S."/>
            <person name="Banfield J.F."/>
        </authorList>
    </citation>
    <scope>NUCLEOTIDE SEQUENCE [LARGE SCALE GENOMIC DNA]</scope>
</reference>
<feature type="compositionally biased region" description="Gly residues" evidence="1">
    <location>
        <begin position="35"/>
        <end position="45"/>
    </location>
</feature>
<dbReference type="SUPFAM" id="SSF82171">
    <property type="entry name" value="DPP6 N-terminal domain-like"/>
    <property type="match status" value="1"/>
</dbReference>
<protein>
    <recommendedName>
        <fullName evidence="5">Dipeptidylpeptidase IV N-terminal domain-containing protein</fullName>
    </recommendedName>
</protein>
<keyword evidence="2" id="KW-1133">Transmembrane helix</keyword>
<dbReference type="Gene3D" id="2.120.10.30">
    <property type="entry name" value="TolB, C-terminal domain"/>
    <property type="match status" value="1"/>
</dbReference>
<evidence type="ECO:0008006" key="5">
    <source>
        <dbReference type="Google" id="ProtNLM"/>
    </source>
</evidence>
<evidence type="ECO:0000256" key="1">
    <source>
        <dbReference type="SAM" id="MobiDB-lite"/>
    </source>
</evidence>
<dbReference type="EMBL" id="MHLB01000009">
    <property type="protein sequence ID" value="OGZ02534.1"/>
    <property type="molecule type" value="Genomic_DNA"/>
</dbReference>
<evidence type="ECO:0000256" key="2">
    <source>
        <dbReference type="SAM" id="Phobius"/>
    </source>
</evidence>